<protein>
    <submittedName>
        <fullName evidence="2">Uncharacterized protein LOC104227695</fullName>
    </submittedName>
</protein>
<dbReference type="PANTHER" id="PTHR35046">
    <property type="entry name" value="ZINC KNUCKLE (CCHC-TYPE) FAMILY PROTEIN"/>
    <property type="match status" value="1"/>
</dbReference>
<name>A0A1U7WLY6_NICSY</name>
<gene>
    <name evidence="2" type="primary">LOC104227695</name>
</gene>
<evidence type="ECO:0000313" key="2">
    <source>
        <dbReference type="RefSeq" id="XP_009778296.1"/>
    </source>
</evidence>
<organism evidence="1 2">
    <name type="scientific">Nicotiana sylvestris</name>
    <name type="common">Wood tobacco</name>
    <name type="synonym">South American tobacco</name>
    <dbReference type="NCBI Taxonomy" id="4096"/>
    <lineage>
        <taxon>Eukaryota</taxon>
        <taxon>Viridiplantae</taxon>
        <taxon>Streptophyta</taxon>
        <taxon>Embryophyta</taxon>
        <taxon>Tracheophyta</taxon>
        <taxon>Spermatophyta</taxon>
        <taxon>Magnoliopsida</taxon>
        <taxon>eudicotyledons</taxon>
        <taxon>Gunneridae</taxon>
        <taxon>Pentapetalae</taxon>
        <taxon>asterids</taxon>
        <taxon>lamiids</taxon>
        <taxon>Solanales</taxon>
        <taxon>Solanaceae</taxon>
        <taxon>Nicotianoideae</taxon>
        <taxon>Nicotianeae</taxon>
        <taxon>Nicotiana</taxon>
    </lineage>
</organism>
<keyword evidence="1" id="KW-1185">Reference proteome</keyword>
<dbReference type="InterPro" id="IPR021109">
    <property type="entry name" value="Peptidase_aspartic_dom_sf"/>
</dbReference>
<accession>A0A1U7WLY6</accession>
<dbReference type="RefSeq" id="XP_009778296.1">
    <property type="nucleotide sequence ID" value="XM_009779994.1"/>
</dbReference>
<dbReference type="Proteomes" id="UP000189701">
    <property type="component" value="Unplaced"/>
</dbReference>
<dbReference type="PANTHER" id="PTHR35046:SF20">
    <property type="entry name" value="RETROTRANSPOSON GAG DOMAIN-CONTAINING PROTEIN"/>
    <property type="match status" value="1"/>
</dbReference>
<sequence>MSKIQPRGRFLVQEDEDTRQHKSLFHNRCTSHGKVCSLIIDLGSHINIISEEMVIKLGLSTKFHPYPYSIEVEDDDVLEVTRQCLVSFSIGKIYKDHIWCDVVKMDACHLLVERPWVFDRFAKYDEYFNTYSFTKDEHKIILVPLNPEEIAKSLKLNDDFVLTELQIIGPMNREKPLNVGPIKEEEHEVDLQVEDLPLKFDDDALKHPICVYHENDWFPLMEILEVACHPCVGEGVVGSPECRLTMTEVFETRYHLEAGDGAIVFQPCDCYGGNDGINLTGGKAPPPLRFSGSSGSADSMVSVDHALNRCYRGWQKPGMDKFLCLGAGRWYYTLGTRVICL</sequence>
<reference evidence="2" key="2">
    <citation type="submission" date="2025-08" db="UniProtKB">
        <authorList>
            <consortium name="RefSeq"/>
        </authorList>
    </citation>
    <scope>IDENTIFICATION</scope>
    <source>
        <tissue evidence="2">Leaf</tissue>
    </source>
</reference>
<dbReference type="AlphaFoldDB" id="A0A1U7WLY6"/>
<reference evidence="1" key="1">
    <citation type="journal article" date="2013" name="Genome Biol.">
        <title>Reference genomes and transcriptomes of Nicotiana sylvestris and Nicotiana tomentosiformis.</title>
        <authorList>
            <person name="Sierro N."/>
            <person name="Battey J.N."/>
            <person name="Ouadi S."/>
            <person name="Bovet L."/>
            <person name="Goepfert S."/>
            <person name="Bakaher N."/>
            <person name="Peitsch M.C."/>
            <person name="Ivanov N.V."/>
        </authorList>
    </citation>
    <scope>NUCLEOTIDE SEQUENCE [LARGE SCALE GENOMIC DNA]</scope>
</reference>
<evidence type="ECO:0000313" key="1">
    <source>
        <dbReference type="Proteomes" id="UP000189701"/>
    </source>
</evidence>
<dbReference type="Gene3D" id="2.40.70.10">
    <property type="entry name" value="Acid Proteases"/>
    <property type="match status" value="1"/>
</dbReference>
<dbReference type="eggNOG" id="KOG0017">
    <property type="taxonomic scope" value="Eukaryota"/>
</dbReference>
<dbReference type="CDD" id="cd00303">
    <property type="entry name" value="retropepsin_like"/>
    <property type="match status" value="1"/>
</dbReference>
<proteinExistence type="predicted"/>